<name>A0A6G4TSX8_9ACTN</name>
<evidence type="ECO:0000313" key="2">
    <source>
        <dbReference type="EMBL" id="NGN62640.1"/>
    </source>
</evidence>
<gene>
    <name evidence="2" type="ORF">G5C51_01805</name>
</gene>
<proteinExistence type="predicted"/>
<comment type="caution">
    <text evidence="2">The sequence shown here is derived from an EMBL/GenBank/DDBJ whole genome shotgun (WGS) entry which is preliminary data.</text>
</comment>
<protein>
    <submittedName>
        <fullName evidence="2">GAP family protein</fullName>
    </submittedName>
</protein>
<keyword evidence="1" id="KW-0472">Membrane</keyword>
<feature type="transmembrane region" description="Helical" evidence="1">
    <location>
        <begin position="157"/>
        <end position="181"/>
    </location>
</feature>
<dbReference type="RefSeq" id="WP_165230336.1">
    <property type="nucleotide sequence ID" value="NZ_JAAKZV010000003.1"/>
</dbReference>
<keyword evidence="3" id="KW-1185">Reference proteome</keyword>
<dbReference type="Proteomes" id="UP000481583">
    <property type="component" value="Unassembled WGS sequence"/>
</dbReference>
<evidence type="ECO:0000313" key="3">
    <source>
        <dbReference type="Proteomes" id="UP000481583"/>
    </source>
</evidence>
<dbReference type="Pfam" id="PF11139">
    <property type="entry name" value="SfLAP"/>
    <property type="match status" value="1"/>
</dbReference>
<accession>A0A6G4TSX8</accession>
<reference evidence="2 3" key="1">
    <citation type="submission" date="2020-02" db="EMBL/GenBank/DDBJ databases">
        <title>Whole-genome analyses of novel actinobacteria.</title>
        <authorList>
            <person name="Sahin N."/>
        </authorList>
    </citation>
    <scope>NUCLEOTIDE SEQUENCE [LARGE SCALE GENOMIC DNA]</scope>
    <source>
        <strain evidence="2 3">A7024</strain>
    </source>
</reference>
<organism evidence="2 3">
    <name type="scientific">Streptomyces coryli</name>
    <dbReference type="NCBI Taxonomy" id="1128680"/>
    <lineage>
        <taxon>Bacteria</taxon>
        <taxon>Bacillati</taxon>
        <taxon>Actinomycetota</taxon>
        <taxon>Actinomycetes</taxon>
        <taxon>Kitasatosporales</taxon>
        <taxon>Streptomycetaceae</taxon>
        <taxon>Streptomyces</taxon>
    </lineage>
</organism>
<feature type="transmembrane region" description="Helical" evidence="1">
    <location>
        <begin position="6"/>
        <end position="29"/>
    </location>
</feature>
<keyword evidence="1" id="KW-0812">Transmembrane</keyword>
<feature type="transmembrane region" description="Helical" evidence="1">
    <location>
        <begin position="41"/>
        <end position="60"/>
    </location>
</feature>
<evidence type="ECO:0000256" key="1">
    <source>
        <dbReference type="SAM" id="Phobius"/>
    </source>
</evidence>
<dbReference type="InterPro" id="IPR021315">
    <property type="entry name" value="Gap/Sap"/>
</dbReference>
<sequence length="223" mass="22916">MGNAMGSMLPMALGVALSPMPVIAIILMLGTPRARSNGPSFTLGWISGLTLVGALVLLLTGGPASSDQGEQATWVTVLALLIGVFLLLLAARAWRGRPAEGQQARMPKWMSAIDQFSPVKSFGMGALLSGVNPKNLALNLGAMTAIAETGIPGGQQAVTLGVFVLLGTLTILTPLGIYYLAGAGAQEILGTLKEWLAAHNAAVMSVLLLVLGAKLIGDAISEF</sequence>
<feature type="transmembrane region" description="Helical" evidence="1">
    <location>
        <begin position="72"/>
        <end position="91"/>
    </location>
</feature>
<keyword evidence="1" id="KW-1133">Transmembrane helix</keyword>
<dbReference type="AlphaFoldDB" id="A0A6G4TSX8"/>
<feature type="transmembrane region" description="Helical" evidence="1">
    <location>
        <begin position="201"/>
        <end position="220"/>
    </location>
</feature>
<dbReference type="EMBL" id="JAAKZV010000003">
    <property type="protein sequence ID" value="NGN62640.1"/>
    <property type="molecule type" value="Genomic_DNA"/>
</dbReference>